<reference evidence="2 4" key="1">
    <citation type="submission" date="2017-05" db="EMBL/GenBank/DDBJ databases">
        <title>Comparative genomic of Pseudomonas savastanoi pathovars.</title>
        <authorList>
            <person name="Pintado A."/>
            <person name="Moreno-Perez A."/>
            <person name="Caballo-Ponce E."/>
            <person name="Murillo J."/>
            <person name="Bardaji L."/>
            <person name="Cerboneschi M."/>
            <person name="Rodriguez-Palenzuela P."/>
            <person name="Ramos C."/>
            <person name="Tegli S."/>
        </authorList>
    </citation>
    <scope>NUCLEOTIDE SEQUENCE [LARGE SCALE GENOMIC DNA]</scope>
    <source>
        <strain evidence="2 4">ESC 23</strain>
    </source>
</reference>
<dbReference type="AlphaFoldDB" id="A0A267KET9"/>
<dbReference type="GO" id="GO:0016747">
    <property type="term" value="F:acyltransferase activity, transferring groups other than amino-acyl groups"/>
    <property type="evidence" value="ECO:0007669"/>
    <property type="project" value="InterPro"/>
</dbReference>
<dbReference type="SUPFAM" id="SSF55729">
    <property type="entry name" value="Acyl-CoA N-acyltransferases (Nat)"/>
    <property type="match status" value="1"/>
</dbReference>
<gene>
    <name evidence="3" type="ORF">ALP42_102779</name>
    <name evidence="2" type="ORF">CC205_13630</name>
</gene>
<dbReference type="EMBL" id="NIAY01000061">
    <property type="protein sequence ID" value="PAB32830.1"/>
    <property type="molecule type" value="Genomic_DNA"/>
</dbReference>
<name>A0A267KET9_PSESS</name>
<dbReference type="PROSITE" id="PS51186">
    <property type="entry name" value="GNAT"/>
    <property type="match status" value="1"/>
</dbReference>
<dbReference type="RefSeq" id="WP_002552455.1">
    <property type="nucleotide sequence ID" value="NZ_NIAY01000061.1"/>
</dbReference>
<reference evidence="3 5" key="2">
    <citation type="submission" date="2018-08" db="EMBL/GenBank/DDBJ databases">
        <title>Recombination of ecologically and evolutionarily significant loci maintains genetic cohesion in the Pseudomonas syringae species complex.</title>
        <authorList>
            <person name="Dillon M."/>
            <person name="Thakur S."/>
            <person name="Almeida R.N.D."/>
            <person name="Weir B.S."/>
            <person name="Guttman D.S."/>
        </authorList>
    </citation>
    <scope>NUCLEOTIDE SEQUENCE [LARGE SCALE GENOMIC DNA]</scope>
    <source>
        <strain evidence="3 5">ICMP 13786</strain>
    </source>
</reference>
<proteinExistence type="predicted"/>
<comment type="caution">
    <text evidence="2">The sequence shown here is derived from an EMBL/GenBank/DDBJ whole genome shotgun (WGS) entry which is preliminary data.</text>
</comment>
<accession>A0A267KET9</accession>
<dbReference type="Proteomes" id="UP000268636">
    <property type="component" value="Unassembled WGS sequence"/>
</dbReference>
<dbReference type="Pfam" id="PF13508">
    <property type="entry name" value="Acetyltransf_7"/>
    <property type="match status" value="1"/>
</dbReference>
<dbReference type="EMBL" id="RBTN01000250">
    <property type="protein sequence ID" value="RMT72237.1"/>
    <property type="molecule type" value="Genomic_DNA"/>
</dbReference>
<dbReference type="InterPro" id="IPR000182">
    <property type="entry name" value="GNAT_dom"/>
</dbReference>
<evidence type="ECO:0000313" key="5">
    <source>
        <dbReference type="Proteomes" id="UP000268636"/>
    </source>
</evidence>
<dbReference type="CDD" id="cd04301">
    <property type="entry name" value="NAT_SF"/>
    <property type="match status" value="1"/>
</dbReference>
<dbReference type="InterPro" id="IPR016181">
    <property type="entry name" value="Acyl_CoA_acyltransferase"/>
</dbReference>
<dbReference type="Proteomes" id="UP000216306">
    <property type="component" value="Unassembled WGS sequence"/>
</dbReference>
<evidence type="ECO:0000313" key="2">
    <source>
        <dbReference type="EMBL" id="PAB32830.1"/>
    </source>
</evidence>
<evidence type="ECO:0000313" key="3">
    <source>
        <dbReference type="EMBL" id="RMT72237.1"/>
    </source>
</evidence>
<dbReference type="Gene3D" id="3.40.630.30">
    <property type="match status" value="1"/>
</dbReference>
<feature type="domain" description="N-acetyltransferase" evidence="1">
    <location>
        <begin position="1"/>
        <end position="147"/>
    </location>
</feature>
<evidence type="ECO:0000313" key="4">
    <source>
        <dbReference type="Proteomes" id="UP000216306"/>
    </source>
</evidence>
<evidence type="ECO:0000259" key="1">
    <source>
        <dbReference type="PROSITE" id="PS51186"/>
    </source>
</evidence>
<sequence length="147" mass="15937">MIRPATHDDVPRLIELGTALHQTSTYAAMAFIPEKAASFLHALIDGVGVIFVAEVGGEVVGGFAGAVTEQWFSDDLLAYDYSFFLDPKTRSGITATRLLITFIEWARIKGAKRIHIGITTGIHVSGTSDLYRSLGFADAGLFFSKEL</sequence>
<protein>
    <submittedName>
        <fullName evidence="2">N-acetyltransferase</fullName>
    </submittedName>
</protein>
<organism evidence="2 4">
    <name type="scientific">Pseudomonas savastanoi pv. nerii</name>
    <dbReference type="NCBI Taxonomy" id="360921"/>
    <lineage>
        <taxon>Bacteria</taxon>
        <taxon>Pseudomonadati</taxon>
        <taxon>Pseudomonadota</taxon>
        <taxon>Gammaproteobacteria</taxon>
        <taxon>Pseudomonadales</taxon>
        <taxon>Pseudomonadaceae</taxon>
        <taxon>Pseudomonas</taxon>
    </lineage>
</organism>